<evidence type="ECO:0000256" key="1">
    <source>
        <dbReference type="SAM" id="MobiDB-lite"/>
    </source>
</evidence>
<name>A0A319BN22_ASPVC</name>
<feature type="region of interest" description="Disordered" evidence="1">
    <location>
        <begin position="29"/>
        <end position="62"/>
    </location>
</feature>
<dbReference type="GeneID" id="37216063"/>
<dbReference type="AlphaFoldDB" id="A0A319BN22"/>
<dbReference type="RefSeq" id="XP_025560907.1">
    <property type="nucleotide sequence ID" value="XM_025711471.1"/>
</dbReference>
<dbReference type="Proteomes" id="UP000248405">
    <property type="component" value="Unassembled WGS sequence"/>
</dbReference>
<reference evidence="2" key="1">
    <citation type="submission" date="2016-12" db="EMBL/GenBank/DDBJ databases">
        <title>The genomes of Aspergillus section Nigri reveals drivers in fungal speciation.</title>
        <authorList>
            <consortium name="DOE Joint Genome Institute"/>
            <person name="Vesth T.C."/>
            <person name="Nybo J."/>
            <person name="Theobald S."/>
            <person name="Brandl J."/>
            <person name="Frisvad J.C."/>
            <person name="Nielsen K.F."/>
            <person name="Lyhne E.K."/>
            <person name="Kogle M.E."/>
            <person name="Kuo A."/>
            <person name="Riley R."/>
            <person name="Clum A."/>
            <person name="Nolan M."/>
            <person name="Lipzen A."/>
            <person name="Salamov A."/>
            <person name="Henrissat B."/>
            <person name="Wiebenga A."/>
            <person name="De Vries R.P."/>
            <person name="Grigoriev I.V."/>
            <person name="Mortensen U.H."/>
            <person name="Andersen M.R."/>
            <person name="Baker S.E."/>
        </authorList>
    </citation>
    <scope>NUCLEOTIDE SEQUENCE [LARGE SCALE GENOMIC DNA]</scope>
    <source>
        <strain evidence="2">CBS 113365</strain>
    </source>
</reference>
<dbReference type="EMBL" id="KZ821631">
    <property type="protein sequence ID" value="PYH67113.1"/>
    <property type="molecule type" value="Genomic_DNA"/>
</dbReference>
<evidence type="ECO:0000313" key="2">
    <source>
        <dbReference type="EMBL" id="PYH67113.1"/>
    </source>
</evidence>
<keyword evidence="3" id="KW-1185">Reference proteome</keyword>
<protein>
    <submittedName>
        <fullName evidence="2">Uncharacterized protein</fullName>
    </submittedName>
</protein>
<feature type="region of interest" description="Disordered" evidence="1">
    <location>
        <begin position="1"/>
        <end position="20"/>
    </location>
</feature>
<feature type="compositionally biased region" description="Low complexity" evidence="1">
    <location>
        <begin position="29"/>
        <end position="42"/>
    </location>
</feature>
<accession>A0A319BN22</accession>
<proteinExistence type="predicted"/>
<feature type="compositionally biased region" description="Polar residues" evidence="1">
    <location>
        <begin position="50"/>
        <end position="61"/>
    </location>
</feature>
<sequence length="129" mass="13914">MPPFSSPAVPVPRDLRTLPVSHPQSAAELGLLLTSPNPTPLTSDNEDKNSISSAYLQSPSAGNPIEINIFNNIEKNSNSFLYSLYYSGNNINNPSVLDTIIIVASHTTNIINTVSNSRQQKECGTSSKQ</sequence>
<organism evidence="2 3">
    <name type="scientific">Aspergillus vadensis (strain CBS 113365 / IMI 142717 / IBT 24658)</name>
    <dbReference type="NCBI Taxonomy" id="1448311"/>
    <lineage>
        <taxon>Eukaryota</taxon>
        <taxon>Fungi</taxon>
        <taxon>Dikarya</taxon>
        <taxon>Ascomycota</taxon>
        <taxon>Pezizomycotina</taxon>
        <taxon>Eurotiomycetes</taxon>
        <taxon>Eurotiomycetidae</taxon>
        <taxon>Eurotiales</taxon>
        <taxon>Aspergillaceae</taxon>
        <taxon>Aspergillus</taxon>
        <taxon>Aspergillus subgen. Circumdati</taxon>
    </lineage>
</organism>
<gene>
    <name evidence="2" type="ORF">BO88DRAFT_466404</name>
</gene>
<evidence type="ECO:0000313" key="3">
    <source>
        <dbReference type="Proteomes" id="UP000248405"/>
    </source>
</evidence>